<protein>
    <submittedName>
        <fullName evidence="2">Uncharacterized protein</fullName>
    </submittedName>
</protein>
<feature type="non-terminal residue" evidence="2">
    <location>
        <position position="1"/>
    </location>
</feature>
<feature type="compositionally biased region" description="Basic and acidic residues" evidence="1">
    <location>
        <begin position="82"/>
        <end position="95"/>
    </location>
</feature>
<keyword evidence="3" id="KW-1185">Reference proteome</keyword>
<evidence type="ECO:0000313" key="2">
    <source>
        <dbReference type="EMBL" id="MEQ2195455.1"/>
    </source>
</evidence>
<feature type="compositionally biased region" description="Polar residues" evidence="1">
    <location>
        <begin position="142"/>
        <end position="168"/>
    </location>
</feature>
<name>A0ABV0QI37_9TELE</name>
<evidence type="ECO:0000256" key="1">
    <source>
        <dbReference type="SAM" id="MobiDB-lite"/>
    </source>
</evidence>
<feature type="compositionally biased region" description="Low complexity" evidence="1">
    <location>
        <begin position="132"/>
        <end position="141"/>
    </location>
</feature>
<organism evidence="2 3">
    <name type="scientific">Xenoophorus captivus</name>
    <dbReference type="NCBI Taxonomy" id="1517983"/>
    <lineage>
        <taxon>Eukaryota</taxon>
        <taxon>Metazoa</taxon>
        <taxon>Chordata</taxon>
        <taxon>Craniata</taxon>
        <taxon>Vertebrata</taxon>
        <taxon>Euteleostomi</taxon>
        <taxon>Actinopterygii</taxon>
        <taxon>Neopterygii</taxon>
        <taxon>Teleostei</taxon>
        <taxon>Neoteleostei</taxon>
        <taxon>Acanthomorphata</taxon>
        <taxon>Ovalentaria</taxon>
        <taxon>Atherinomorphae</taxon>
        <taxon>Cyprinodontiformes</taxon>
        <taxon>Goodeidae</taxon>
        <taxon>Xenoophorus</taxon>
    </lineage>
</organism>
<accession>A0ABV0QI37</accession>
<sequence>VLIGALESSGDIVSVSSCDNEIFILKGDREIIRLSNNPEGTASTMLSAHLSSPLTTPTILQPTGSVETVQPIRTMAIIVEGGGKEEAGGNERLSEEGTDEEGEEEGVEEVEEAVEQESPPKAMKSSQPSTLFSSSRFRSSSVTAWDSLSAASPGTTPVSTTYELSSRRYSAPIDEERMQQKLVVKPIRVKKKKKRHQGK</sequence>
<dbReference type="EMBL" id="JAHRIN010011154">
    <property type="protein sequence ID" value="MEQ2195455.1"/>
    <property type="molecule type" value="Genomic_DNA"/>
</dbReference>
<comment type="caution">
    <text evidence="2">The sequence shown here is derived from an EMBL/GenBank/DDBJ whole genome shotgun (WGS) entry which is preliminary data.</text>
</comment>
<reference evidence="2 3" key="1">
    <citation type="submission" date="2021-06" db="EMBL/GenBank/DDBJ databases">
        <authorList>
            <person name="Palmer J.M."/>
        </authorList>
    </citation>
    <scope>NUCLEOTIDE SEQUENCE [LARGE SCALE GENOMIC DNA]</scope>
    <source>
        <strain evidence="2 3">XC_2019</strain>
        <tissue evidence="2">Muscle</tissue>
    </source>
</reference>
<feature type="region of interest" description="Disordered" evidence="1">
    <location>
        <begin position="81"/>
        <end position="177"/>
    </location>
</feature>
<dbReference type="Proteomes" id="UP001434883">
    <property type="component" value="Unassembled WGS sequence"/>
</dbReference>
<feature type="compositionally biased region" description="Acidic residues" evidence="1">
    <location>
        <begin position="96"/>
        <end position="115"/>
    </location>
</feature>
<evidence type="ECO:0000313" key="3">
    <source>
        <dbReference type="Proteomes" id="UP001434883"/>
    </source>
</evidence>
<proteinExistence type="predicted"/>
<gene>
    <name evidence="2" type="ORF">XENOCAPTIV_013162</name>
</gene>